<reference evidence="2 3" key="1">
    <citation type="submission" date="2024-02" db="EMBL/GenBank/DDBJ databases">
        <title>Bacteria isolated from the canopy kelp, Nereocystis luetkeana.</title>
        <authorList>
            <person name="Pfister C.A."/>
            <person name="Younker I.T."/>
            <person name="Light S.H."/>
        </authorList>
    </citation>
    <scope>NUCLEOTIDE SEQUENCE [LARGE SCALE GENOMIC DNA]</scope>
    <source>
        <strain evidence="2 3">TI.1.05</strain>
    </source>
</reference>
<dbReference type="Pfam" id="PF02810">
    <property type="entry name" value="SEC-C"/>
    <property type="match status" value="1"/>
</dbReference>
<sequence length="154" mass="17839">MNDNTCLCKSGKQYETCCQPFHSLKAKPSTCEQLMRSRYSAFCLQLGDYLFATYHPDFRGDLTVEQLSEKSMDWKNLQIVSTETGVDKGFVEFKAWYLLDGELNCHHERSNFIKQQDQWFYCDGAFYPNEKSGKIQRNENCPCGSGQKYKKCCG</sequence>
<dbReference type="RefSeq" id="WP_341598988.1">
    <property type="nucleotide sequence ID" value="NZ_JBAKAZ010000094.1"/>
</dbReference>
<dbReference type="Pfam" id="PF17775">
    <property type="entry name" value="YchJ_M-like"/>
    <property type="match status" value="1"/>
</dbReference>
<name>A0ABU9GU17_9GAMM</name>
<dbReference type="SUPFAM" id="SSF103642">
    <property type="entry name" value="Sec-C motif"/>
    <property type="match status" value="1"/>
</dbReference>
<keyword evidence="3" id="KW-1185">Reference proteome</keyword>
<organism evidence="2 3">
    <name type="scientific">Psychromonas aquatilis</name>
    <dbReference type="NCBI Taxonomy" id="2005072"/>
    <lineage>
        <taxon>Bacteria</taxon>
        <taxon>Pseudomonadati</taxon>
        <taxon>Pseudomonadota</taxon>
        <taxon>Gammaproteobacteria</taxon>
        <taxon>Alteromonadales</taxon>
        <taxon>Psychromonadaceae</taxon>
        <taxon>Psychromonas</taxon>
    </lineage>
</organism>
<evidence type="ECO:0000313" key="2">
    <source>
        <dbReference type="EMBL" id="MEL0630822.1"/>
    </source>
</evidence>
<comment type="caution">
    <text evidence="2">The sequence shown here is derived from an EMBL/GenBank/DDBJ whole genome shotgun (WGS) entry which is preliminary data.</text>
</comment>
<protein>
    <submittedName>
        <fullName evidence="2">YchJ family protein</fullName>
    </submittedName>
</protein>
<proteinExistence type="predicted"/>
<dbReference type="InterPro" id="IPR032710">
    <property type="entry name" value="NTF2-like_dom_sf"/>
</dbReference>
<dbReference type="SUPFAM" id="SSF54427">
    <property type="entry name" value="NTF2-like"/>
    <property type="match status" value="1"/>
</dbReference>
<dbReference type="EMBL" id="JBAKAZ010000094">
    <property type="protein sequence ID" value="MEL0630822.1"/>
    <property type="molecule type" value="Genomic_DNA"/>
</dbReference>
<dbReference type="PANTHER" id="PTHR33747:SF1">
    <property type="entry name" value="ADENYLATE CYCLASE-ASSOCIATED CAP C-TERMINAL DOMAIN-CONTAINING PROTEIN"/>
    <property type="match status" value="1"/>
</dbReference>
<dbReference type="Gene3D" id="3.10.450.50">
    <property type="match status" value="1"/>
</dbReference>
<accession>A0ABU9GU17</accession>
<evidence type="ECO:0000259" key="1">
    <source>
        <dbReference type="Pfam" id="PF17775"/>
    </source>
</evidence>
<dbReference type="InterPro" id="IPR048469">
    <property type="entry name" value="YchJ-like_M"/>
</dbReference>
<dbReference type="InterPro" id="IPR004027">
    <property type="entry name" value="SEC_C_motif"/>
</dbReference>
<dbReference type="Proteomes" id="UP001369082">
    <property type="component" value="Unassembled WGS sequence"/>
</dbReference>
<gene>
    <name evidence="2" type="ORF">V6256_14535</name>
</gene>
<dbReference type="NCBIfam" id="NF002486">
    <property type="entry name" value="PRK01752.1"/>
    <property type="match status" value="1"/>
</dbReference>
<dbReference type="PANTHER" id="PTHR33747">
    <property type="entry name" value="UPF0225 PROTEIN SCO1677"/>
    <property type="match status" value="1"/>
</dbReference>
<evidence type="ECO:0000313" key="3">
    <source>
        <dbReference type="Proteomes" id="UP001369082"/>
    </source>
</evidence>
<feature type="domain" description="YchJ-like middle NTF2-like" evidence="1">
    <location>
        <begin position="30"/>
        <end position="124"/>
    </location>
</feature>